<comment type="caution">
    <text evidence="1">The sequence shown here is derived from an EMBL/GenBank/DDBJ whole genome shotgun (WGS) entry which is preliminary data.</text>
</comment>
<dbReference type="SUPFAM" id="SSF52266">
    <property type="entry name" value="SGNH hydrolase"/>
    <property type="match status" value="1"/>
</dbReference>
<organism evidence="1 2">
    <name type="scientific">Acetobacter tropicalis</name>
    <dbReference type="NCBI Taxonomy" id="104102"/>
    <lineage>
        <taxon>Bacteria</taxon>
        <taxon>Pseudomonadati</taxon>
        <taxon>Pseudomonadota</taxon>
        <taxon>Alphaproteobacteria</taxon>
        <taxon>Acetobacterales</taxon>
        <taxon>Acetobacteraceae</taxon>
        <taxon>Acetobacter</taxon>
    </lineage>
</organism>
<dbReference type="Gene3D" id="3.40.50.1110">
    <property type="entry name" value="SGNH hydrolase"/>
    <property type="match status" value="1"/>
</dbReference>
<evidence type="ECO:0000313" key="2">
    <source>
        <dbReference type="Proteomes" id="UP000029448"/>
    </source>
</evidence>
<dbReference type="GO" id="GO:0016788">
    <property type="term" value="F:hydrolase activity, acting on ester bonds"/>
    <property type="evidence" value="ECO:0007669"/>
    <property type="project" value="InterPro"/>
</dbReference>
<gene>
    <name evidence="1" type="ORF">AtDm6_1067</name>
</gene>
<dbReference type="PATRIC" id="fig|104102.7.peg.1061"/>
<dbReference type="Pfam" id="PF00657">
    <property type="entry name" value="Lipase_GDSL"/>
    <property type="match status" value="1"/>
</dbReference>
<reference evidence="1 2" key="1">
    <citation type="submission" date="2014-06" db="EMBL/GenBank/DDBJ databases">
        <title>Functional and comparative genomic analyses of the Drosophila gut microbiota identify candidate symbiosis factors.</title>
        <authorList>
            <person name="Newell P.D."/>
            <person name="Chaston J.M."/>
            <person name="Douglas A.E."/>
        </authorList>
    </citation>
    <scope>NUCLEOTIDE SEQUENCE [LARGE SCALE GENOMIC DNA]</scope>
    <source>
        <strain evidence="1 2">DmCS_006</strain>
    </source>
</reference>
<dbReference type="EMBL" id="JOKM01000032">
    <property type="protein sequence ID" value="KGB24725.1"/>
    <property type="molecule type" value="Genomic_DNA"/>
</dbReference>
<keyword evidence="2" id="KW-1185">Reference proteome</keyword>
<sequence length="829" mass="84285">MPLSALPTASAVTPNDKVWGIVGGNAKLVQPKDLVAAGLPDDVVKTDDLDAALSSSALSQYTDQAVQHAADAKTGAAQSQTGAAAAAVSAGQAAQTGVQVATIAESAKTNNDAAQQAVAGVTADANAAKVLLTAAMQGDAPLNYRGYWDAGTNTPALASGNGAEGDLYIVSVAGTTALDGNTAWSVGDGAWFTGGKWVYFARAGWAAVAQSLYALGTLTVAGVTTGGAASNVWLTAWLNAYAEVLAGIEADGSPIFPGARGRVGPHQYDPSALPGAGLILLDELGSVIDNRSSRAWPGATPVDAVPAPIVRRLLGRGPGAQDCGVRGFSRGSLWLYGNALYQSLYDTADAACWDVLASNDGAPLASGFGASVAAVYGLDAMVSGYTGPAIDISTIVAGVTTSTTIAVLSSGSLDTEALSATLSNADSGTVATVTQWYDQSGGGHHLTVPSGASAPRIGQTQVNGRPCISFDTSGASAAQRLSNTALTFAGGTFSVFGVGRAAGTNCSGDDRISALSVGSGTARIATVSGINEDGYLGVWDGAVLQPGHKMQTCNPGVFGISASGGDTVSVWHGSTPDPITVTAAALAGVMTGLSIGSGDDLSNASNFEFTGLVALRMSATQAQVDLIARRASLRYGFAPQTALRIICIGDSRTAGYINQDGANWPTMLPDYLIEPADIYNVAVSGSTTRDAVNYTLASIQAAISGSAVPTICTLWLGVNDFARIGGSDYSVLARIKTLIDGVTSSGALHVFLISEAYIYNQLTWQGATASGYFGANVTLINPFQAGIPFTDHSNAELWHPDNIHPTRAGDRFLASLVSAKINTYIEANS</sequence>
<dbReference type="STRING" id="104102.AtDm6_1067"/>
<dbReference type="InterPro" id="IPR036514">
    <property type="entry name" value="SGNH_hydro_sf"/>
</dbReference>
<name>A0A094YRR8_9PROT</name>
<accession>A0A094YRR8</accession>
<dbReference type="Gene3D" id="2.60.120.200">
    <property type="match status" value="1"/>
</dbReference>
<proteinExistence type="predicted"/>
<dbReference type="CDD" id="cd00229">
    <property type="entry name" value="SGNH_hydrolase"/>
    <property type="match status" value="1"/>
</dbReference>
<evidence type="ECO:0000313" key="1">
    <source>
        <dbReference type="EMBL" id="KGB24725.1"/>
    </source>
</evidence>
<dbReference type="InterPro" id="IPR001087">
    <property type="entry name" value="GDSL"/>
</dbReference>
<protein>
    <submittedName>
        <fullName evidence="1">Uncharacterized protein</fullName>
    </submittedName>
</protein>
<dbReference type="Proteomes" id="UP000029448">
    <property type="component" value="Unassembled WGS sequence"/>
</dbReference>
<dbReference type="AlphaFoldDB" id="A0A094YRR8"/>